<dbReference type="GO" id="GO:0051959">
    <property type="term" value="F:dynein light intermediate chain binding"/>
    <property type="evidence" value="ECO:0007669"/>
    <property type="project" value="TreeGrafter"/>
</dbReference>
<dbReference type="AlphaFoldDB" id="A0AAD1TRG5"/>
<evidence type="ECO:0000313" key="1">
    <source>
        <dbReference type="EMBL" id="CAH2330823.1"/>
    </source>
</evidence>
<keyword evidence="2" id="KW-1185">Reference proteome</keyword>
<dbReference type="GO" id="GO:0005813">
    <property type="term" value="C:centrosome"/>
    <property type="evidence" value="ECO:0007669"/>
    <property type="project" value="TreeGrafter"/>
</dbReference>
<feature type="non-terminal residue" evidence="1">
    <location>
        <position position="1"/>
    </location>
</feature>
<dbReference type="GO" id="GO:0008017">
    <property type="term" value="F:microtubule binding"/>
    <property type="evidence" value="ECO:0007669"/>
    <property type="project" value="TreeGrafter"/>
</dbReference>
<dbReference type="EMBL" id="CAKOES020001371">
    <property type="protein sequence ID" value="CAH2330823.1"/>
    <property type="molecule type" value="Genomic_DNA"/>
</dbReference>
<feature type="non-terminal residue" evidence="1">
    <location>
        <position position="99"/>
    </location>
</feature>
<dbReference type="Proteomes" id="UP001295444">
    <property type="component" value="Unassembled WGS sequence"/>
</dbReference>
<dbReference type="PANTHER" id="PTHR18947:SF35">
    <property type="entry name" value="COILED-COIL DOMAIN-CONTAINING PROTEIN 88B"/>
    <property type="match status" value="1"/>
</dbReference>
<dbReference type="PANTHER" id="PTHR18947">
    <property type="entry name" value="HOOK PROTEINS"/>
    <property type="match status" value="1"/>
</dbReference>
<reference evidence="1" key="1">
    <citation type="submission" date="2022-03" db="EMBL/GenBank/DDBJ databases">
        <authorList>
            <person name="Alioto T."/>
            <person name="Alioto T."/>
            <person name="Gomez Garrido J."/>
        </authorList>
    </citation>
    <scope>NUCLEOTIDE SEQUENCE</scope>
</reference>
<evidence type="ECO:0000313" key="2">
    <source>
        <dbReference type="Proteomes" id="UP001295444"/>
    </source>
</evidence>
<dbReference type="GO" id="GO:0030705">
    <property type="term" value="P:cytoskeleton-dependent intracellular transport"/>
    <property type="evidence" value="ECO:0007669"/>
    <property type="project" value="TreeGrafter"/>
</dbReference>
<sequence length="99" mass="11883">VLELSPLAALSRGYRDELDSLRERSRRSETQVNSLTEKLRNMEFYQRALQEEKEFSRALLEDKEVLEQQLSAERGRFEKLRLCEKEKMTMEESLQRLKM</sequence>
<protein>
    <submittedName>
        <fullName evidence="1">Uncharacterized protein</fullName>
    </submittedName>
</protein>
<gene>
    <name evidence="1" type="ORF">PECUL_23A031655</name>
</gene>
<accession>A0AAD1TRG5</accession>
<organism evidence="1 2">
    <name type="scientific">Pelobates cultripes</name>
    <name type="common">Western spadefoot toad</name>
    <dbReference type="NCBI Taxonomy" id="61616"/>
    <lineage>
        <taxon>Eukaryota</taxon>
        <taxon>Metazoa</taxon>
        <taxon>Chordata</taxon>
        <taxon>Craniata</taxon>
        <taxon>Vertebrata</taxon>
        <taxon>Euteleostomi</taxon>
        <taxon>Amphibia</taxon>
        <taxon>Batrachia</taxon>
        <taxon>Anura</taxon>
        <taxon>Pelobatoidea</taxon>
        <taxon>Pelobatidae</taxon>
        <taxon>Pelobates</taxon>
    </lineage>
</organism>
<comment type="caution">
    <text evidence="1">The sequence shown here is derived from an EMBL/GenBank/DDBJ whole genome shotgun (WGS) entry which is preliminary data.</text>
</comment>
<dbReference type="GO" id="GO:0005737">
    <property type="term" value="C:cytoplasm"/>
    <property type="evidence" value="ECO:0007669"/>
    <property type="project" value="TreeGrafter"/>
</dbReference>
<dbReference type="GO" id="GO:0031122">
    <property type="term" value="P:cytoplasmic microtubule organization"/>
    <property type="evidence" value="ECO:0007669"/>
    <property type="project" value="TreeGrafter"/>
</dbReference>
<proteinExistence type="predicted"/>
<name>A0AAD1TRG5_PELCU</name>